<dbReference type="STRING" id="644282.Deba_1606"/>
<name>E1QHD1_DESB2</name>
<dbReference type="HOGENOM" id="CLU_2952853_0_0_7"/>
<dbReference type="EMBL" id="CP002085">
    <property type="protein sequence ID" value="ADK84974.1"/>
    <property type="molecule type" value="Genomic_DNA"/>
</dbReference>
<evidence type="ECO:0000313" key="2">
    <source>
        <dbReference type="Proteomes" id="UP000009047"/>
    </source>
</evidence>
<dbReference type="OrthoDB" id="9958405at2"/>
<keyword evidence="1" id="KW-0808">Transferase</keyword>
<dbReference type="GO" id="GO:0016301">
    <property type="term" value="F:kinase activity"/>
    <property type="evidence" value="ECO:0007669"/>
    <property type="project" value="UniProtKB-KW"/>
</dbReference>
<proteinExistence type="predicted"/>
<accession>E1QHD1</accession>
<keyword evidence="2" id="KW-1185">Reference proteome</keyword>
<organism evidence="1 2">
    <name type="scientific">Desulfarculus baarsii (strain ATCC 33931 / DSM 2075 / LMG 7858 / VKM B-1802 / 2st14)</name>
    <dbReference type="NCBI Taxonomy" id="644282"/>
    <lineage>
        <taxon>Bacteria</taxon>
        <taxon>Pseudomonadati</taxon>
        <taxon>Thermodesulfobacteriota</taxon>
        <taxon>Desulfarculia</taxon>
        <taxon>Desulfarculales</taxon>
        <taxon>Desulfarculaceae</taxon>
        <taxon>Desulfarculus</taxon>
    </lineage>
</organism>
<protein>
    <submittedName>
        <fullName evidence="1">Multi-sensor signal transduction histidine kinase</fullName>
    </submittedName>
</protein>
<keyword evidence="1" id="KW-0418">Kinase</keyword>
<dbReference type="AlphaFoldDB" id="E1QHD1"/>
<sequence length="59" mass="6585">METMISHKIRSHAVELRAIVDRVMSAEDVERAIRSINAIIAESERVEGLEGAVLKPEAR</sequence>
<gene>
    <name evidence="1" type="ordered locus">Deba_1606</name>
</gene>
<reference evidence="1 2" key="1">
    <citation type="journal article" date="2010" name="Stand. Genomic Sci.">
        <title>Complete genome sequence of Desulfarculus baarsii type strain (2st14).</title>
        <authorList>
            <person name="Sun H."/>
            <person name="Spring S."/>
            <person name="Lapidus A."/>
            <person name="Davenport K."/>
            <person name="Del Rio T.G."/>
            <person name="Tice H."/>
            <person name="Nolan M."/>
            <person name="Copeland A."/>
            <person name="Cheng J.F."/>
            <person name="Lucas S."/>
            <person name="Tapia R."/>
            <person name="Goodwin L."/>
            <person name="Pitluck S."/>
            <person name="Ivanova N."/>
            <person name="Pagani I."/>
            <person name="Mavromatis K."/>
            <person name="Ovchinnikova G."/>
            <person name="Pati A."/>
            <person name="Chen A."/>
            <person name="Palaniappan K."/>
            <person name="Hauser L."/>
            <person name="Chang Y.J."/>
            <person name="Jeffries C.D."/>
            <person name="Detter J.C."/>
            <person name="Han C."/>
            <person name="Rohde M."/>
            <person name="Brambilla E."/>
            <person name="Goker M."/>
            <person name="Woyke T."/>
            <person name="Bristow J."/>
            <person name="Eisen J.A."/>
            <person name="Markowitz V."/>
            <person name="Hugenholtz P."/>
            <person name="Kyrpides N.C."/>
            <person name="Klenk H.P."/>
            <person name="Land M."/>
        </authorList>
    </citation>
    <scope>NUCLEOTIDE SEQUENCE [LARGE SCALE GENOMIC DNA]</scope>
    <source>
        <strain evidence="2">ATCC 33931 / DSM 2075 / LMG 7858 / VKM B-1802 / 2st14</strain>
    </source>
</reference>
<dbReference type="RefSeq" id="WP_013258427.1">
    <property type="nucleotide sequence ID" value="NC_014365.1"/>
</dbReference>
<evidence type="ECO:0000313" key="1">
    <source>
        <dbReference type="EMBL" id="ADK84974.1"/>
    </source>
</evidence>
<dbReference type="Proteomes" id="UP000009047">
    <property type="component" value="Chromosome"/>
</dbReference>
<dbReference type="KEGG" id="dbr:Deba_1606"/>